<accession>A0A699ULF8</accession>
<feature type="region of interest" description="Disordered" evidence="1">
    <location>
        <begin position="1"/>
        <end position="71"/>
    </location>
</feature>
<dbReference type="AlphaFoldDB" id="A0A699ULF8"/>
<proteinExistence type="predicted"/>
<organism evidence="2">
    <name type="scientific">Tanacetum cinerariifolium</name>
    <name type="common">Dalmatian daisy</name>
    <name type="synonym">Chrysanthemum cinerariifolium</name>
    <dbReference type="NCBI Taxonomy" id="118510"/>
    <lineage>
        <taxon>Eukaryota</taxon>
        <taxon>Viridiplantae</taxon>
        <taxon>Streptophyta</taxon>
        <taxon>Embryophyta</taxon>
        <taxon>Tracheophyta</taxon>
        <taxon>Spermatophyta</taxon>
        <taxon>Magnoliopsida</taxon>
        <taxon>eudicotyledons</taxon>
        <taxon>Gunneridae</taxon>
        <taxon>Pentapetalae</taxon>
        <taxon>asterids</taxon>
        <taxon>campanulids</taxon>
        <taxon>Asterales</taxon>
        <taxon>Asteraceae</taxon>
        <taxon>Asteroideae</taxon>
        <taxon>Anthemideae</taxon>
        <taxon>Anthemidinae</taxon>
        <taxon>Tanacetum</taxon>
    </lineage>
</organism>
<gene>
    <name evidence="2" type="ORF">Tci_895941</name>
</gene>
<dbReference type="EMBL" id="BKCJ011348847">
    <property type="protein sequence ID" value="GFD23972.1"/>
    <property type="molecule type" value="Genomic_DNA"/>
</dbReference>
<feature type="compositionally biased region" description="Basic and acidic residues" evidence="1">
    <location>
        <begin position="18"/>
        <end position="54"/>
    </location>
</feature>
<name>A0A699ULF8_TANCI</name>
<evidence type="ECO:0000313" key="2">
    <source>
        <dbReference type="EMBL" id="GFD23972.1"/>
    </source>
</evidence>
<reference evidence="2" key="1">
    <citation type="journal article" date="2019" name="Sci. Rep.">
        <title>Draft genome of Tanacetum cinerariifolium, the natural source of mosquito coil.</title>
        <authorList>
            <person name="Yamashiro T."/>
            <person name="Shiraishi A."/>
            <person name="Satake H."/>
            <person name="Nakayama K."/>
        </authorList>
    </citation>
    <scope>NUCLEOTIDE SEQUENCE</scope>
</reference>
<comment type="caution">
    <text evidence="2">The sequence shown here is derived from an EMBL/GenBank/DDBJ whole genome shotgun (WGS) entry which is preliminary data.</text>
</comment>
<evidence type="ECO:0000256" key="1">
    <source>
        <dbReference type="SAM" id="MobiDB-lite"/>
    </source>
</evidence>
<protein>
    <submittedName>
        <fullName evidence="2">Uncharacterized protein</fullName>
    </submittedName>
</protein>
<sequence>MEEEKSVENNRATYKSVTEPRKSDEQEPPKEFDKTNKGGRRADDESAKGARENVTDNEEEEPARVSNSHAVGYYLKHRINEKLIESKKQ</sequence>
<feature type="non-terminal residue" evidence="2">
    <location>
        <position position="89"/>
    </location>
</feature>